<accession>A0A7Y6F2N2</accession>
<sequence>MEHEVFVPVPAEALRAALRAPATAVRGVPGLQLDPAAEGGAGGAASALTGRLRLRLDGRTITYRGTLRLTTEADGAYVFEVEGAEARGTGHGRATVRLRLTPAEGGTRVVLEVRSRVEGRGARLDPVAAERGVRALLTQAVEALAGDAGGQAGASGQGPSDVSEGTGEDAGALQDTPVGGTPAAGPDMAGEDERPGGQDRPEDGARAEEPEDETAEDGPKPHTPAGLTDDDEITPEELAAAIHSRDGAEDEDEFDEDEIDLDEEVEEVIEVPDIEPAEAAHARRTMIGRSAEEVDHAPPRGRYAPVPAPSSSTTSATLRWAAPAAALVVASAVVVGRALRRRSS</sequence>
<dbReference type="InterPro" id="IPR010419">
    <property type="entry name" value="CO_DH_gsu"/>
</dbReference>
<dbReference type="PANTHER" id="PTHR38588:SF1">
    <property type="entry name" value="BLL0334 PROTEIN"/>
    <property type="match status" value="1"/>
</dbReference>
<dbReference type="Gene3D" id="3.30.530.20">
    <property type="match status" value="1"/>
</dbReference>
<evidence type="ECO:0000313" key="3">
    <source>
        <dbReference type="Proteomes" id="UP000540128"/>
    </source>
</evidence>
<dbReference type="PANTHER" id="PTHR38588">
    <property type="entry name" value="BLL0334 PROTEIN"/>
    <property type="match status" value="1"/>
</dbReference>
<protein>
    <recommendedName>
        <fullName evidence="4">Carbon monoxide dehydrogenase subunit G</fullName>
    </recommendedName>
</protein>
<feature type="region of interest" description="Disordered" evidence="1">
    <location>
        <begin position="273"/>
        <end position="314"/>
    </location>
</feature>
<dbReference type="InterPro" id="IPR023393">
    <property type="entry name" value="START-like_dom_sf"/>
</dbReference>
<dbReference type="Pfam" id="PF10604">
    <property type="entry name" value="Polyketide_cyc2"/>
    <property type="match status" value="1"/>
</dbReference>
<gene>
    <name evidence="2" type="ORF">G6W59_16955</name>
</gene>
<reference evidence="2 3" key="1">
    <citation type="submission" date="2020-03" db="EMBL/GenBank/DDBJ databases">
        <title>Complete genome sequence of sixteen Streptomyces strains facilitates identification of candidate genes involved in plant growth-promotion in grain legumes and cereals.</title>
        <authorList>
            <person name="Gopalakrishnan S."/>
            <person name="Thakur V."/>
            <person name="Saxena R."/>
            <person name="Vadlamudi S."/>
            <person name="Purohit S."/>
            <person name="Kumar V."/>
            <person name="Rathore A."/>
            <person name="Chitikineni A."/>
            <person name="Varshney R.K."/>
        </authorList>
    </citation>
    <scope>NUCLEOTIDE SEQUENCE [LARGE SCALE GENOMIC DNA]</scope>
    <source>
        <strain evidence="2 3">KAI-180</strain>
    </source>
</reference>
<dbReference type="AlphaFoldDB" id="A0A7Y6F2N2"/>
<dbReference type="SUPFAM" id="SSF55961">
    <property type="entry name" value="Bet v1-like"/>
    <property type="match status" value="1"/>
</dbReference>
<feature type="region of interest" description="Disordered" evidence="1">
    <location>
        <begin position="148"/>
        <end position="256"/>
    </location>
</feature>
<evidence type="ECO:0000313" key="2">
    <source>
        <dbReference type="EMBL" id="NUV29982.1"/>
    </source>
</evidence>
<keyword evidence="3" id="KW-1185">Reference proteome</keyword>
<evidence type="ECO:0008006" key="4">
    <source>
        <dbReference type="Google" id="ProtNLM"/>
    </source>
</evidence>
<evidence type="ECO:0000256" key="1">
    <source>
        <dbReference type="SAM" id="MobiDB-lite"/>
    </source>
</evidence>
<dbReference type="EMBL" id="JAANNT010000013">
    <property type="protein sequence ID" value="NUV29982.1"/>
    <property type="molecule type" value="Genomic_DNA"/>
</dbReference>
<dbReference type="RefSeq" id="WP_175457913.1">
    <property type="nucleotide sequence ID" value="NZ_JAANNT010000013.1"/>
</dbReference>
<dbReference type="InterPro" id="IPR019587">
    <property type="entry name" value="Polyketide_cyclase/dehydratase"/>
</dbReference>
<organism evidence="2 3">
    <name type="scientific">Streptomyces odorifer</name>
    <dbReference type="NCBI Taxonomy" id="53450"/>
    <lineage>
        <taxon>Bacteria</taxon>
        <taxon>Bacillati</taxon>
        <taxon>Actinomycetota</taxon>
        <taxon>Actinomycetes</taxon>
        <taxon>Kitasatosporales</taxon>
        <taxon>Streptomycetaceae</taxon>
        <taxon>Streptomyces</taxon>
        <taxon>Streptomyces albidoflavus group</taxon>
    </lineage>
</organism>
<dbReference type="Proteomes" id="UP000540128">
    <property type="component" value="Unassembled WGS sequence"/>
</dbReference>
<comment type="caution">
    <text evidence="2">The sequence shown here is derived from an EMBL/GenBank/DDBJ whole genome shotgun (WGS) entry which is preliminary data.</text>
</comment>
<name>A0A7Y6F2N2_9ACTN</name>
<proteinExistence type="predicted"/>
<feature type="compositionally biased region" description="Basic and acidic residues" evidence="1">
    <location>
        <begin position="191"/>
        <end position="208"/>
    </location>
</feature>